<comment type="subcellular location">
    <subcellularLocation>
        <location evidence="1">Membrane</location>
        <topology evidence="1">Multi-pass membrane protein</topology>
    </subcellularLocation>
</comment>
<feature type="transmembrane region" description="Helical" evidence="6">
    <location>
        <begin position="221"/>
        <end position="242"/>
    </location>
</feature>
<dbReference type="STRING" id="1679444.PYTT_1422"/>
<dbReference type="GO" id="GO:0016020">
    <property type="term" value="C:membrane"/>
    <property type="evidence" value="ECO:0007669"/>
    <property type="project" value="UniProtKB-SubCell"/>
</dbReference>
<dbReference type="AlphaFoldDB" id="A0A1H6LSZ0"/>
<evidence type="ECO:0000313" key="7">
    <source>
        <dbReference type="EMBL" id="SEH88125.1"/>
    </source>
</evidence>
<keyword evidence="3 6" id="KW-0812">Transmembrane</keyword>
<gene>
    <name evidence="7" type="ORF">PYTT_1422</name>
</gene>
<dbReference type="Proteomes" id="UP000176204">
    <property type="component" value="Chromosome I"/>
</dbReference>
<dbReference type="InterPro" id="IPR005496">
    <property type="entry name" value="Integral_membrane_TerC"/>
</dbReference>
<feature type="transmembrane region" description="Helical" evidence="6">
    <location>
        <begin position="16"/>
        <end position="36"/>
    </location>
</feature>
<feature type="transmembrane region" description="Helical" evidence="6">
    <location>
        <begin position="160"/>
        <end position="180"/>
    </location>
</feature>
<sequence length="284" mass="31236">MIADILTTFENLPDGFYTAAGLLILGLILIEGLLSVDNALGIAAMAAHLPKHQQKPALRWGIIGAYLFRGIALATAAWLMHNMWVKWFGAAYLIYLACEHLMLHPKEESHDESGQVAKLAGKSFIATICSIELMDLSLSIDNVVAAVAMVNGEKRIPAELHIWVVCLGVFIGIIALRVVAGWCIGILEKHPILKYTAFLLVGFVGMALITEMSLAQFGIEWHLGIPLKFACIMAIVVSSLWYEQSPALYRALHPVVHVFRAVCSGVTIAVESVIMPWRFFKKTK</sequence>
<dbReference type="KEGG" id="agl:PYTT_1422"/>
<evidence type="ECO:0000256" key="5">
    <source>
        <dbReference type="ARBA" id="ARBA00023136"/>
    </source>
</evidence>
<dbReference type="PANTHER" id="PTHR30238:SF4">
    <property type="entry name" value="SLL1022 PROTEIN"/>
    <property type="match status" value="1"/>
</dbReference>
<evidence type="ECO:0000256" key="2">
    <source>
        <dbReference type="ARBA" id="ARBA00007511"/>
    </source>
</evidence>
<evidence type="ECO:0000256" key="4">
    <source>
        <dbReference type="ARBA" id="ARBA00022989"/>
    </source>
</evidence>
<keyword evidence="5 6" id="KW-0472">Membrane</keyword>
<evidence type="ECO:0000256" key="1">
    <source>
        <dbReference type="ARBA" id="ARBA00004141"/>
    </source>
</evidence>
<comment type="similarity">
    <text evidence="2">Belongs to the TerC family.</text>
</comment>
<evidence type="ECO:0000256" key="6">
    <source>
        <dbReference type="SAM" id="Phobius"/>
    </source>
</evidence>
<name>A0A1H6LSZ0_9BACT</name>
<protein>
    <submittedName>
        <fullName evidence="7">Integral membrane protein terc</fullName>
    </submittedName>
</protein>
<dbReference type="OrthoDB" id="9806211at2"/>
<dbReference type="Pfam" id="PF03741">
    <property type="entry name" value="TerC"/>
    <property type="match status" value="1"/>
</dbReference>
<feature type="transmembrane region" description="Helical" evidence="6">
    <location>
        <begin position="57"/>
        <end position="78"/>
    </location>
</feature>
<reference evidence="8" key="1">
    <citation type="submission" date="2016-09" db="EMBL/GenBank/DDBJ databases">
        <authorList>
            <person name="Koehorst J."/>
        </authorList>
    </citation>
    <scope>NUCLEOTIDE SEQUENCE [LARGE SCALE GENOMIC DNA]</scope>
</reference>
<organism evidence="7 8">
    <name type="scientific">Akkermansia glycaniphila</name>
    <dbReference type="NCBI Taxonomy" id="1679444"/>
    <lineage>
        <taxon>Bacteria</taxon>
        <taxon>Pseudomonadati</taxon>
        <taxon>Verrucomicrobiota</taxon>
        <taxon>Verrucomicrobiia</taxon>
        <taxon>Verrucomicrobiales</taxon>
        <taxon>Akkermansiaceae</taxon>
        <taxon>Akkermansia</taxon>
    </lineage>
</organism>
<keyword evidence="4 6" id="KW-1133">Transmembrane helix</keyword>
<proteinExistence type="inferred from homology"/>
<dbReference type="InterPro" id="IPR022493">
    <property type="entry name" value="CHP03716_TM_YkoY"/>
</dbReference>
<dbReference type="PANTHER" id="PTHR30238">
    <property type="entry name" value="MEMBRANE BOUND PREDICTED REDOX MODULATOR"/>
    <property type="match status" value="1"/>
</dbReference>
<dbReference type="EMBL" id="LT629973">
    <property type="protein sequence ID" value="SEH88125.1"/>
    <property type="molecule type" value="Genomic_DNA"/>
</dbReference>
<evidence type="ECO:0000313" key="8">
    <source>
        <dbReference type="Proteomes" id="UP000176204"/>
    </source>
</evidence>
<keyword evidence="8" id="KW-1185">Reference proteome</keyword>
<dbReference type="RefSeq" id="WP_067771653.1">
    <property type="nucleotide sequence ID" value="NZ_JACVVN010000009.1"/>
</dbReference>
<dbReference type="NCBIfam" id="TIGR03716">
    <property type="entry name" value="R_switched_YkoY"/>
    <property type="match status" value="1"/>
</dbReference>
<evidence type="ECO:0000256" key="3">
    <source>
        <dbReference type="ARBA" id="ARBA00022692"/>
    </source>
</evidence>
<feature type="transmembrane region" description="Helical" evidence="6">
    <location>
        <begin position="192"/>
        <end position="209"/>
    </location>
</feature>
<accession>A0A1H6LSZ0</accession>